<dbReference type="AlphaFoldDB" id="A0A9W5X4S3"/>
<comment type="function">
    <text evidence="1">Regulates expression of the glpD operon. In the presence of glycerol 3-phosphate (G3P) causes antitermination of transcription of glpD at the inverted repeat of the leader region to enhance its transcription. Binds and stabilizes glpD leader mRNA.</text>
</comment>
<dbReference type="PANTHER" id="PTHR35787">
    <property type="entry name" value="GLYCEROL UPTAKE OPERON ANTITERMINATOR REGULATORY PROTEIN"/>
    <property type="match status" value="1"/>
</dbReference>
<keyword evidence="1" id="KW-0805">Transcription regulation</keyword>
<dbReference type="PANTHER" id="PTHR35787:SF1">
    <property type="entry name" value="GLYCEROL UPTAKE OPERON ANTITERMINATOR REGULATORY PROTEIN"/>
    <property type="match status" value="1"/>
</dbReference>
<dbReference type="InterPro" id="IPR013785">
    <property type="entry name" value="Aldolase_TIM"/>
</dbReference>
<evidence type="ECO:0000256" key="1">
    <source>
        <dbReference type="PIRNR" id="PIRNR016897"/>
    </source>
</evidence>
<keyword evidence="1" id="KW-0319">Glycerol metabolism</keyword>
<protein>
    <recommendedName>
        <fullName evidence="1">Glycerol uptake operon antiterminator regulatory protein</fullName>
    </recommendedName>
</protein>
<dbReference type="GO" id="GO:0001072">
    <property type="term" value="F:transcription antitermination factor activity, RNA binding"/>
    <property type="evidence" value="ECO:0007669"/>
    <property type="project" value="TreeGrafter"/>
</dbReference>
<evidence type="ECO:0000313" key="3">
    <source>
        <dbReference type="Proteomes" id="UP000621492"/>
    </source>
</evidence>
<dbReference type="GO" id="GO:0006071">
    <property type="term" value="P:glycerol metabolic process"/>
    <property type="evidence" value="ECO:0007669"/>
    <property type="project" value="UniProtKB-UniRule"/>
</dbReference>
<accession>A0A9W5X4S3</accession>
<gene>
    <name evidence="2" type="primary">glpP</name>
    <name evidence="2" type="ORF">GCM10011409_13930</name>
</gene>
<organism evidence="2 3">
    <name type="scientific">Lentibacillus populi</name>
    <dbReference type="NCBI Taxonomy" id="1827502"/>
    <lineage>
        <taxon>Bacteria</taxon>
        <taxon>Bacillati</taxon>
        <taxon>Bacillota</taxon>
        <taxon>Bacilli</taxon>
        <taxon>Bacillales</taxon>
        <taxon>Bacillaceae</taxon>
        <taxon>Lentibacillus</taxon>
    </lineage>
</organism>
<dbReference type="SUPFAM" id="SSF110391">
    <property type="entry name" value="GlpP-like"/>
    <property type="match status" value="1"/>
</dbReference>
<dbReference type="GO" id="GO:0003723">
    <property type="term" value="F:RNA binding"/>
    <property type="evidence" value="ECO:0007669"/>
    <property type="project" value="UniProtKB-KW"/>
</dbReference>
<dbReference type="GO" id="GO:0045893">
    <property type="term" value="P:positive regulation of DNA-templated transcription"/>
    <property type="evidence" value="ECO:0007669"/>
    <property type="project" value="TreeGrafter"/>
</dbReference>
<name>A0A9W5X4S3_9BACI</name>
<sequence>MIIIAELNGILPAVRDMKDFEKLLTSDHEYIIFLESRLSQIKSLVNYSKRNNKKVLVHADLIQGLKTDDYGVEFIFREIKPDGIVSTRGNVISLAKQHDILAVQRMFAVDSHALENTIQIINRVKPDYIEIMPGIIPALITEVSDRTGIPVIAGGLIRTDAEVQRAYDSGAKAISTSDKALWGL</sequence>
<dbReference type="EMBL" id="BMJD01000007">
    <property type="protein sequence ID" value="GGB37682.1"/>
    <property type="molecule type" value="Genomic_DNA"/>
</dbReference>
<keyword evidence="3" id="KW-1185">Reference proteome</keyword>
<keyword evidence="1" id="KW-0694">RNA-binding</keyword>
<dbReference type="Gene3D" id="3.20.20.70">
    <property type="entry name" value="Aldolase class I"/>
    <property type="match status" value="1"/>
</dbReference>
<dbReference type="Pfam" id="PF04309">
    <property type="entry name" value="G3P_antiterm"/>
    <property type="match status" value="1"/>
</dbReference>
<comment type="caution">
    <text evidence="2">The sequence shown here is derived from an EMBL/GenBank/DDBJ whole genome shotgun (WGS) entry which is preliminary data.</text>
</comment>
<keyword evidence="1" id="KW-0804">Transcription</keyword>
<reference evidence="2" key="1">
    <citation type="journal article" date="2014" name="Int. J. Syst. Evol. Microbiol.">
        <title>Complete genome sequence of Corynebacterium casei LMG S-19264T (=DSM 44701T), isolated from a smear-ripened cheese.</title>
        <authorList>
            <consortium name="US DOE Joint Genome Institute (JGI-PGF)"/>
            <person name="Walter F."/>
            <person name="Albersmeier A."/>
            <person name="Kalinowski J."/>
            <person name="Ruckert C."/>
        </authorList>
    </citation>
    <scope>NUCLEOTIDE SEQUENCE</scope>
    <source>
        <strain evidence="2">CGMCC 1.15454</strain>
    </source>
</reference>
<dbReference type="PIRSF" id="PIRSF016897">
    <property type="entry name" value="GlpP"/>
    <property type="match status" value="1"/>
</dbReference>
<dbReference type="Proteomes" id="UP000621492">
    <property type="component" value="Unassembled WGS sequence"/>
</dbReference>
<reference evidence="2" key="2">
    <citation type="submission" date="2020-09" db="EMBL/GenBank/DDBJ databases">
        <authorList>
            <person name="Sun Q."/>
            <person name="Zhou Y."/>
        </authorList>
    </citation>
    <scope>NUCLEOTIDE SEQUENCE</scope>
    <source>
        <strain evidence="2">CGMCC 1.15454</strain>
    </source>
</reference>
<dbReference type="InterPro" id="IPR006699">
    <property type="entry name" value="GlpP"/>
</dbReference>
<evidence type="ECO:0000313" key="2">
    <source>
        <dbReference type="EMBL" id="GGB37682.1"/>
    </source>
</evidence>
<proteinExistence type="predicted"/>